<protein>
    <recommendedName>
        <fullName evidence="2">BD-FAE-like domain-containing protein</fullName>
    </recommendedName>
</protein>
<evidence type="ECO:0000256" key="1">
    <source>
        <dbReference type="ARBA" id="ARBA00022801"/>
    </source>
</evidence>
<name>X1IAZ5_9ZZZZ</name>
<keyword evidence="1" id="KW-0378">Hydrolase</keyword>
<sequence>MVLVHGGGWGGGDKVFTLGWAWDLAKDGYTSIAVNYRRSGEAPFPAAISDVKCAVRWLYAHAEELNVDTSRMTAMGHSAGGHLVALLGTANKSARLEGDGPHQDQPSNVKAVVAIAAVATFDDWLQDPQKNIHGAIERFLGVAALADRPDLVQQASPLTYVSKDDPPFLLIHGTDDKLIPVDQARRMGAALEEVGVPAQVHIYE</sequence>
<evidence type="ECO:0000313" key="3">
    <source>
        <dbReference type="EMBL" id="GAH79566.1"/>
    </source>
</evidence>
<comment type="caution">
    <text evidence="3">The sequence shown here is derived from an EMBL/GenBank/DDBJ whole genome shotgun (WGS) entry which is preliminary data.</text>
</comment>
<organism evidence="3">
    <name type="scientific">marine sediment metagenome</name>
    <dbReference type="NCBI Taxonomy" id="412755"/>
    <lineage>
        <taxon>unclassified sequences</taxon>
        <taxon>metagenomes</taxon>
        <taxon>ecological metagenomes</taxon>
    </lineage>
</organism>
<feature type="non-terminal residue" evidence="3">
    <location>
        <position position="204"/>
    </location>
</feature>
<evidence type="ECO:0000259" key="2">
    <source>
        <dbReference type="Pfam" id="PF20434"/>
    </source>
</evidence>
<reference evidence="3" key="1">
    <citation type="journal article" date="2014" name="Front. Microbiol.">
        <title>High frequency of phylogenetically diverse reductive dehalogenase-homologous genes in deep subseafloor sedimentary metagenomes.</title>
        <authorList>
            <person name="Kawai M."/>
            <person name="Futagami T."/>
            <person name="Toyoda A."/>
            <person name="Takaki Y."/>
            <person name="Nishi S."/>
            <person name="Hori S."/>
            <person name="Arai W."/>
            <person name="Tsubouchi T."/>
            <person name="Morono Y."/>
            <person name="Uchiyama I."/>
            <person name="Ito T."/>
            <person name="Fujiyama A."/>
            <person name="Inagaki F."/>
            <person name="Takami H."/>
        </authorList>
    </citation>
    <scope>NUCLEOTIDE SEQUENCE</scope>
    <source>
        <strain evidence="3">Expedition CK06-06</strain>
    </source>
</reference>
<dbReference type="AlphaFoldDB" id="X1IAZ5"/>
<dbReference type="Gene3D" id="3.40.50.1820">
    <property type="entry name" value="alpha/beta hydrolase"/>
    <property type="match status" value="1"/>
</dbReference>
<dbReference type="SUPFAM" id="SSF53474">
    <property type="entry name" value="alpha/beta-Hydrolases"/>
    <property type="match status" value="1"/>
</dbReference>
<gene>
    <name evidence="3" type="ORF">S03H2_62769</name>
</gene>
<proteinExistence type="predicted"/>
<dbReference type="PANTHER" id="PTHR48081">
    <property type="entry name" value="AB HYDROLASE SUPERFAMILY PROTEIN C4A8.06C"/>
    <property type="match status" value="1"/>
</dbReference>
<dbReference type="InterPro" id="IPR029058">
    <property type="entry name" value="AB_hydrolase_fold"/>
</dbReference>
<accession>X1IAZ5</accession>
<dbReference type="GO" id="GO:0016787">
    <property type="term" value="F:hydrolase activity"/>
    <property type="evidence" value="ECO:0007669"/>
    <property type="project" value="UniProtKB-KW"/>
</dbReference>
<feature type="domain" description="BD-FAE-like" evidence="2">
    <location>
        <begin position="1"/>
        <end position="190"/>
    </location>
</feature>
<dbReference type="PANTHER" id="PTHR48081:SF13">
    <property type="entry name" value="ALPHA_BETA HYDROLASE"/>
    <property type="match status" value="1"/>
</dbReference>
<dbReference type="Pfam" id="PF20434">
    <property type="entry name" value="BD-FAE"/>
    <property type="match status" value="1"/>
</dbReference>
<dbReference type="InterPro" id="IPR050300">
    <property type="entry name" value="GDXG_lipolytic_enzyme"/>
</dbReference>
<dbReference type="EMBL" id="BARU01040618">
    <property type="protein sequence ID" value="GAH79566.1"/>
    <property type="molecule type" value="Genomic_DNA"/>
</dbReference>
<dbReference type="InterPro" id="IPR049492">
    <property type="entry name" value="BD-FAE-like_dom"/>
</dbReference>